<dbReference type="InterPro" id="IPR051312">
    <property type="entry name" value="Diverse_Substr_Oxidored"/>
</dbReference>
<dbReference type="SUPFAM" id="SSF55447">
    <property type="entry name" value="CO dehydrogenase flavoprotein C-terminal domain-like"/>
    <property type="match status" value="1"/>
</dbReference>
<keyword evidence="4" id="KW-1185">Reference proteome</keyword>
<dbReference type="SMART" id="SM01092">
    <property type="entry name" value="CO_deh_flav_C"/>
    <property type="match status" value="1"/>
</dbReference>
<dbReference type="Gene3D" id="3.30.465.10">
    <property type="match status" value="1"/>
</dbReference>
<dbReference type="AlphaFoldDB" id="A0A518CBN2"/>
<organism evidence="3 4">
    <name type="scientific">Bremerella volcania</name>
    <dbReference type="NCBI Taxonomy" id="2527984"/>
    <lineage>
        <taxon>Bacteria</taxon>
        <taxon>Pseudomonadati</taxon>
        <taxon>Planctomycetota</taxon>
        <taxon>Planctomycetia</taxon>
        <taxon>Pirellulales</taxon>
        <taxon>Pirellulaceae</taxon>
        <taxon>Bremerella</taxon>
    </lineage>
</organism>
<name>A0A518CBN2_9BACT</name>
<dbReference type="PROSITE" id="PS51387">
    <property type="entry name" value="FAD_PCMH"/>
    <property type="match status" value="1"/>
</dbReference>
<dbReference type="EMBL" id="CP036289">
    <property type="protein sequence ID" value="QDU76636.1"/>
    <property type="molecule type" value="Genomic_DNA"/>
</dbReference>
<keyword evidence="3" id="KW-0560">Oxidoreductase</keyword>
<dbReference type="GO" id="GO:0071949">
    <property type="term" value="F:FAD binding"/>
    <property type="evidence" value="ECO:0007669"/>
    <property type="project" value="InterPro"/>
</dbReference>
<keyword evidence="1" id="KW-0274">FAD</keyword>
<dbReference type="InterPro" id="IPR005107">
    <property type="entry name" value="CO_DH_flav_C"/>
</dbReference>
<protein>
    <submittedName>
        <fullName evidence="3">Carbon monoxide dehydrogenase medium chain</fullName>
        <ecNumber evidence="3">1.2.7.4</ecNumber>
    </submittedName>
</protein>
<accession>A0A518CBN2</accession>
<sequence>MQAFTYHAPRTISEAVELLSSASEKSVLLAGGTDILVQLRENLRHADHVIDVKQIEELSRLEITSEGGLHLGATVTCSQVLESPLTEKFSALRDAAQIIGGWQIQSRATIGGNLCNSSPAADSVPALMALGASVQYATPTGKQTCCVSEFCTGPGKNVMNGQGLLVSLTLPPLGTTSGSAYERFIPRYEMDIAVACAGSYVELAEDGTVATARIALGAVGPKAFLATNAASALTGQSPSDDLIEDVARQTATLATPINDMRGTIEFRQQLAYVLVKRTLHTALSRAAGQVVVTHPR</sequence>
<dbReference type="InterPro" id="IPR016169">
    <property type="entry name" value="FAD-bd_PCMH_sub2"/>
</dbReference>
<feature type="domain" description="FAD-binding PCMH-type" evidence="2">
    <location>
        <begin position="1"/>
        <end position="175"/>
    </location>
</feature>
<dbReference type="SUPFAM" id="SSF56176">
    <property type="entry name" value="FAD-binding/transporter-associated domain-like"/>
    <property type="match status" value="1"/>
</dbReference>
<evidence type="ECO:0000313" key="3">
    <source>
        <dbReference type="EMBL" id="QDU76636.1"/>
    </source>
</evidence>
<dbReference type="InterPro" id="IPR036318">
    <property type="entry name" value="FAD-bd_PCMH-like_sf"/>
</dbReference>
<dbReference type="Gene3D" id="3.30.390.50">
    <property type="entry name" value="CO dehydrogenase flavoprotein, C-terminal domain"/>
    <property type="match status" value="1"/>
</dbReference>
<gene>
    <name evidence="3" type="primary">cutM</name>
    <name evidence="3" type="ORF">Pan97_36900</name>
</gene>
<dbReference type="InterPro" id="IPR016166">
    <property type="entry name" value="FAD-bd_PCMH"/>
</dbReference>
<dbReference type="Gene3D" id="3.30.43.10">
    <property type="entry name" value="Uridine Diphospho-n-acetylenolpyruvylglucosamine Reductase, domain 2"/>
    <property type="match status" value="1"/>
</dbReference>
<dbReference type="InterPro" id="IPR002346">
    <property type="entry name" value="Mopterin_DH_FAD-bd"/>
</dbReference>
<dbReference type="PANTHER" id="PTHR42659">
    <property type="entry name" value="XANTHINE DEHYDROGENASE SUBUNIT C-RELATED"/>
    <property type="match status" value="1"/>
</dbReference>
<dbReference type="RefSeq" id="WP_144974890.1">
    <property type="nucleotide sequence ID" value="NZ_CP036289.1"/>
</dbReference>
<dbReference type="PANTHER" id="PTHR42659:SF9">
    <property type="entry name" value="XANTHINE DEHYDROGENASE FAD-BINDING SUBUNIT XDHB-RELATED"/>
    <property type="match status" value="1"/>
</dbReference>
<dbReference type="OrthoDB" id="9789842at2"/>
<dbReference type="InterPro" id="IPR036683">
    <property type="entry name" value="CO_DH_flav_C_dom_sf"/>
</dbReference>
<dbReference type="KEGG" id="bvo:Pan97_36900"/>
<dbReference type="GO" id="GO:0043885">
    <property type="term" value="F:anaerobic carbon-monoxide dehydrogenase activity"/>
    <property type="evidence" value="ECO:0007669"/>
    <property type="project" value="UniProtKB-EC"/>
</dbReference>
<dbReference type="Pfam" id="PF03450">
    <property type="entry name" value="CO_deh_flav_C"/>
    <property type="match status" value="1"/>
</dbReference>
<dbReference type="EC" id="1.2.7.4" evidence="3"/>
<evidence type="ECO:0000313" key="4">
    <source>
        <dbReference type="Proteomes" id="UP000318626"/>
    </source>
</evidence>
<evidence type="ECO:0000259" key="2">
    <source>
        <dbReference type="PROSITE" id="PS51387"/>
    </source>
</evidence>
<evidence type="ECO:0000256" key="1">
    <source>
        <dbReference type="ARBA" id="ARBA00022827"/>
    </source>
</evidence>
<dbReference type="InterPro" id="IPR016167">
    <property type="entry name" value="FAD-bd_PCMH_sub1"/>
</dbReference>
<dbReference type="Proteomes" id="UP000318626">
    <property type="component" value="Chromosome"/>
</dbReference>
<proteinExistence type="predicted"/>
<reference evidence="4" key="1">
    <citation type="submission" date="2019-02" db="EMBL/GenBank/DDBJ databases">
        <title>Deep-cultivation of Planctomycetes and their phenomic and genomic characterization uncovers novel biology.</title>
        <authorList>
            <person name="Wiegand S."/>
            <person name="Jogler M."/>
            <person name="Boedeker C."/>
            <person name="Pinto D."/>
            <person name="Vollmers J."/>
            <person name="Rivas-Marin E."/>
            <person name="Kohn T."/>
            <person name="Peeters S.H."/>
            <person name="Heuer A."/>
            <person name="Rast P."/>
            <person name="Oberbeckmann S."/>
            <person name="Bunk B."/>
            <person name="Jeske O."/>
            <person name="Meyerdierks A."/>
            <person name="Storesund J.E."/>
            <person name="Kallscheuer N."/>
            <person name="Luecker S."/>
            <person name="Lage O.M."/>
            <person name="Pohl T."/>
            <person name="Merkel B.J."/>
            <person name="Hornburger P."/>
            <person name="Mueller R.-W."/>
            <person name="Bruemmer F."/>
            <person name="Labrenz M."/>
            <person name="Spormann A.M."/>
            <person name="Op den Camp H."/>
            <person name="Overmann J."/>
            <person name="Amann R."/>
            <person name="Jetten M.S.M."/>
            <person name="Mascher T."/>
            <person name="Medema M.H."/>
            <person name="Devos D.P."/>
            <person name="Kaster A.-K."/>
            <person name="Ovreas L."/>
            <person name="Rohde M."/>
            <person name="Galperin M.Y."/>
            <person name="Jogler C."/>
        </authorList>
    </citation>
    <scope>NUCLEOTIDE SEQUENCE [LARGE SCALE GENOMIC DNA]</scope>
    <source>
        <strain evidence="4">Pan97</strain>
    </source>
</reference>
<keyword evidence="1" id="KW-0285">Flavoprotein</keyword>
<dbReference type="Pfam" id="PF00941">
    <property type="entry name" value="FAD_binding_5"/>
    <property type="match status" value="1"/>
</dbReference>